<sequence>MINGFFSAFLSMNLTQFFHKLFLWLLSLFLLGALLVVLGAMVLFWRLSEGRMSMSEVSKGISSVLSMPEQEISIEVESARLTWSDWKNPLGVILYQTEVQTP</sequence>
<dbReference type="EMBL" id="UINC01094876">
    <property type="protein sequence ID" value="SVC50485.1"/>
    <property type="molecule type" value="Genomic_DNA"/>
</dbReference>
<reference evidence="2" key="1">
    <citation type="submission" date="2018-05" db="EMBL/GenBank/DDBJ databases">
        <authorList>
            <person name="Lanie J.A."/>
            <person name="Ng W.-L."/>
            <person name="Kazmierczak K.M."/>
            <person name="Andrzejewski T.M."/>
            <person name="Davidsen T.M."/>
            <person name="Wayne K.J."/>
            <person name="Tettelin H."/>
            <person name="Glass J.I."/>
            <person name="Rusch D."/>
            <person name="Podicherti R."/>
            <person name="Tsui H.-C.T."/>
            <person name="Winkler M.E."/>
        </authorList>
    </citation>
    <scope>NUCLEOTIDE SEQUENCE</scope>
</reference>
<dbReference type="AlphaFoldDB" id="A0A382MQT4"/>
<evidence type="ECO:0000256" key="1">
    <source>
        <dbReference type="SAM" id="Phobius"/>
    </source>
</evidence>
<keyword evidence="1" id="KW-0472">Membrane</keyword>
<evidence type="ECO:0000313" key="2">
    <source>
        <dbReference type="EMBL" id="SVC50485.1"/>
    </source>
</evidence>
<accession>A0A382MQT4</accession>
<name>A0A382MQT4_9ZZZZ</name>
<keyword evidence="1" id="KW-1133">Transmembrane helix</keyword>
<keyword evidence="1" id="KW-0812">Transmembrane</keyword>
<organism evidence="2">
    <name type="scientific">marine metagenome</name>
    <dbReference type="NCBI Taxonomy" id="408172"/>
    <lineage>
        <taxon>unclassified sequences</taxon>
        <taxon>metagenomes</taxon>
        <taxon>ecological metagenomes</taxon>
    </lineage>
</organism>
<feature type="transmembrane region" description="Helical" evidence="1">
    <location>
        <begin position="21"/>
        <end position="45"/>
    </location>
</feature>
<proteinExistence type="predicted"/>
<protein>
    <submittedName>
        <fullName evidence="2">Uncharacterized protein</fullName>
    </submittedName>
</protein>
<gene>
    <name evidence="2" type="ORF">METZ01_LOCUS303339</name>
</gene>
<feature type="non-terminal residue" evidence="2">
    <location>
        <position position="102"/>
    </location>
</feature>